<dbReference type="Gene3D" id="3.30.420.130">
    <property type="entry name" value="Dinitrogenase iron-molybdenum cofactor biosynthesis domain"/>
    <property type="match status" value="1"/>
</dbReference>
<reference evidence="2" key="1">
    <citation type="submission" date="2012-03" db="EMBL/GenBank/DDBJ databases">
        <title>Complete genome of Caldisphaera lagunensis DSM 15908.</title>
        <authorList>
            <person name="Lucas S."/>
            <person name="Copeland A."/>
            <person name="Lapidus A."/>
            <person name="Glavina del Rio T."/>
            <person name="Dalin E."/>
            <person name="Tice H."/>
            <person name="Bruce D."/>
            <person name="Goodwin L."/>
            <person name="Pitluck S."/>
            <person name="Peters L."/>
            <person name="Mikhailova N."/>
            <person name="Teshima H."/>
            <person name="Kyrpides N."/>
            <person name="Mavromatis K."/>
            <person name="Ivanova N."/>
            <person name="Brettin T."/>
            <person name="Detter J.C."/>
            <person name="Han C."/>
            <person name="Larimer F."/>
            <person name="Land M."/>
            <person name="Hauser L."/>
            <person name="Markowitz V."/>
            <person name="Cheng J.-F."/>
            <person name="Hugenholtz P."/>
            <person name="Woyke T."/>
            <person name="Wu D."/>
            <person name="Spring S."/>
            <person name="Schroeder M."/>
            <person name="Brambilla E."/>
            <person name="Klenk H.-P."/>
            <person name="Eisen J.A."/>
        </authorList>
    </citation>
    <scope>NUCLEOTIDE SEQUENCE [LARGE SCALE GENOMIC DNA]</scope>
    <source>
        <strain evidence="2">DSM 15908 / JCM 11604 / IC-154</strain>
    </source>
</reference>
<dbReference type="GeneID" id="14211870"/>
<organism evidence="1 2">
    <name type="scientific">Caldisphaera lagunensis (strain DSM 15908 / JCM 11604 / ANMR 0165 / IC-154)</name>
    <dbReference type="NCBI Taxonomy" id="1056495"/>
    <lineage>
        <taxon>Archaea</taxon>
        <taxon>Thermoproteota</taxon>
        <taxon>Thermoprotei</taxon>
        <taxon>Acidilobales</taxon>
        <taxon>Caldisphaeraceae</taxon>
        <taxon>Caldisphaera</taxon>
    </lineage>
</organism>
<evidence type="ECO:0000313" key="2">
    <source>
        <dbReference type="Proteomes" id="UP000010469"/>
    </source>
</evidence>
<dbReference type="SUPFAM" id="SSF53146">
    <property type="entry name" value="Nitrogenase accessory factor-like"/>
    <property type="match status" value="1"/>
</dbReference>
<dbReference type="OrthoDB" id="42183at2157"/>
<proteinExistence type="predicted"/>
<evidence type="ECO:0008006" key="3">
    <source>
        <dbReference type="Google" id="ProtNLM"/>
    </source>
</evidence>
<dbReference type="KEGG" id="clg:Calag_0610"/>
<protein>
    <recommendedName>
        <fullName evidence="3">Dinitrogenase iron-molybdenum cofactor biosynthesis domain-containing protein</fullName>
    </recommendedName>
</protein>
<gene>
    <name evidence="1" type="ordered locus">Calag_0610</name>
</gene>
<dbReference type="Proteomes" id="UP000010469">
    <property type="component" value="Chromosome"/>
</dbReference>
<name>L0AB44_CALLD</name>
<evidence type="ECO:0000313" key="1">
    <source>
        <dbReference type="EMBL" id="AFZ70367.1"/>
    </source>
</evidence>
<dbReference type="eggNOG" id="arCOG02739">
    <property type="taxonomic scope" value="Archaea"/>
</dbReference>
<dbReference type="RefSeq" id="WP_015232265.1">
    <property type="nucleotide sequence ID" value="NC_019791.1"/>
</dbReference>
<dbReference type="HOGENOM" id="CLU_2044290_0_0_2"/>
<sequence>MEKICIPLSDDNKITITSRAKYLAIFEKLNDKPVVIEENPALNAKIKRPEFIKGCIKHKANVIIAAHGSYCSPSYNLIKENNIKAYVSENYSSIPPKFLKDLTMGEVLYSNMLAVYERLFSKH</sequence>
<dbReference type="AlphaFoldDB" id="L0AB44"/>
<dbReference type="EMBL" id="CP003378">
    <property type="protein sequence ID" value="AFZ70367.1"/>
    <property type="molecule type" value="Genomic_DNA"/>
</dbReference>
<dbReference type="InterPro" id="IPR036105">
    <property type="entry name" value="DiNase_FeMo-co_biosyn_sf"/>
</dbReference>
<keyword evidence="2" id="KW-1185">Reference proteome</keyword>
<accession>L0AB44</accession>
<dbReference type="InParanoid" id="L0AB44"/>